<sequence>MIKEAIEKILGLAPVFAPIKTEEINGQIYTNNDLKRITEPTVTPLKVHNLSGIVEYITNDFDGKLPVLIHVKSPTDVSVVGGYNRELERNTLIYAQALLPDIPFDKFCGLEQFNILLQSCFVQTDMRASVLAVIGNVKEEKVVGVGDDGVSQQVTAKAGIATVENVKVPNPVYLKPFRTFVEVEQPESAFVLRMKDGPSAALFEADGGAWKIVAIAEIKQYLSSQLSRQIEAKQVVIVG</sequence>
<accession>A0A1B2DRT8</accession>
<organism evidence="1">
    <name type="scientific">Paenibacillus sp. BIHB 4019</name>
    <dbReference type="NCBI Taxonomy" id="1870819"/>
    <lineage>
        <taxon>Bacteria</taxon>
        <taxon>Bacillati</taxon>
        <taxon>Bacillota</taxon>
        <taxon>Bacilli</taxon>
        <taxon>Bacillales</taxon>
        <taxon>Paenibacillaceae</taxon>
        <taxon>Paenibacillus</taxon>
    </lineage>
</organism>
<protein>
    <submittedName>
        <fullName evidence="1">Uncharacterized protein</fullName>
    </submittedName>
</protein>
<name>A0A1B2DRT8_9BACL</name>
<dbReference type="EMBL" id="CP016808">
    <property type="protein sequence ID" value="ANY70433.1"/>
    <property type="molecule type" value="Genomic_DNA"/>
</dbReference>
<dbReference type="RefSeq" id="WP_099521344.1">
    <property type="nucleotide sequence ID" value="NZ_CP016808.1"/>
</dbReference>
<dbReference type="AlphaFoldDB" id="A0A1B2DRT8"/>
<gene>
    <name evidence="1" type="ORF">BBD42_31000</name>
</gene>
<reference evidence="1" key="1">
    <citation type="submission" date="2016-08" db="EMBL/GenBank/DDBJ databases">
        <title>Complete Genome Seqeunce of Paenibacillus sp. BIHB 4019 from tea rhizoplane.</title>
        <authorList>
            <person name="Thakur R."/>
            <person name="Swarnkar M.K."/>
            <person name="Gulati A."/>
        </authorList>
    </citation>
    <scope>NUCLEOTIDE SEQUENCE [LARGE SCALE GENOMIC DNA]</scope>
    <source>
        <strain evidence="1">BIHB4019</strain>
    </source>
</reference>
<evidence type="ECO:0000313" key="1">
    <source>
        <dbReference type="EMBL" id="ANY70433.1"/>
    </source>
</evidence>
<proteinExistence type="predicted"/>